<dbReference type="PROSITE" id="PS51186">
    <property type="entry name" value="GNAT"/>
    <property type="match status" value="1"/>
</dbReference>
<dbReference type="Proteomes" id="UP001299546">
    <property type="component" value="Unassembled WGS sequence"/>
</dbReference>
<keyword evidence="3" id="KW-1185">Reference proteome</keyword>
<dbReference type="SUPFAM" id="SSF55729">
    <property type="entry name" value="Acyl-CoA N-acyltransferases (Nat)"/>
    <property type="match status" value="1"/>
</dbReference>
<dbReference type="CDD" id="cd04301">
    <property type="entry name" value="NAT_SF"/>
    <property type="match status" value="1"/>
</dbReference>
<comment type="caution">
    <text evidence="2">The sequence shown here is derived from an EMBL/GenBank/DDBJ whole genome shotgun (WGS) entry which is preliminary data.</text>
</comment>
<dbReference type="InterPro" id="IPR016181">
    <property type="entry name" value="Acyl_CoA_acyltransferase"/>
</dbReference>
<dbReference type="Pfam" id="PF00583">
    <property type="entry name" value="Acetyltransf_1"/>
    <property type="match status" value="1"/>
</dbReference>
<dbReference type="RefSeq" id="WP_066736670.1">
    <property type="nucleotide sequence ID" value="NZ_JAJCIQ010000002.1"/>
</dbReference>
<sequence length="165" mass="19009">MENFKVVPAATDSAVGEIASLAEVIWHEHFTPIIGEAQVRYMVDKFQSFPALKEQIAGGYEYFQIFNNDIFSGYIGIHEENNELFLSKLYLAKESRGQHLATKAFDFLKNLCRERGLEKIWLTCNKYNTHTLDVYHHLGLSTTRTQVADIGEGYVMDDYILEYEI</sequence>
<organism evidence="2 3">
    <name type="scientific">Bariatricus massiliensis</name>
    <dbReference type="NCBI Taxonomy" id="1745713"/>
    <lineage>
        <taxon>Bacteria</taxon>
        <taxon>Bacillati</taxon>
        <taxon>Bacillota</taxon>
        <taxon>Clostridia</taxon>
        <taxon>Lachnospirales</taxon>
        <taxon>Lachnospiraceae</taxon>
        <taxon>Bariatricus</taxon>
    </lineage>
</organism>
<dbReference type="EMBL" id="JAJCIS010000002">
    <property type="protein sequence ID" value="MCB7386576.1"/>
    <property type="molecule type" value="Genomic_DNA"/>
</dbReference>
<gene>
    <name evidence="2" type="ORF">LIZ65_04690</name>
</gene>
<dbReference type="InterPro" id="IPR000182">
    <property type="entry name" value="GNAT_dom"/>
</dbReference>
<dbReference type="Gene3D" id="3.40.630.30">
    <property type="match status" value="1"/>
</dbReference>
<reference evidence="2 3" key="1">
    <citation type="submission" date="2021-10" db="EMBL/GenBank/DDBJ databases">
        <title>Collection of gut derived symbiotic bacterial strains cultured from healthy donors.</title>
        <authorList>
            <person name="Lin H."/>
            <person name="Littmann E."/>
            <person name="Kohout C."/>
            <person name="Pamer E.G."/>
        </authorList>
    </citation>
    <scope>NUCLEOTIDE SEQUENCE [LARGE SCALE GENOMIC DNA]</scope>
    <source>
        <strain evidence="2 3">DFI.1.165</strain>
    </source>
</reference>
<accession>A0ABS8DDT3</accession>
<evidence type="ECO:0000313" key="3">
    <source>
        <dbReference type="Proteomes" id="UP001299546"/>
    </source>
</evidence>
<protein>
    <submittedName>
        <fullName evidence="2">GNAT family N-acetyltransferase</fullName>
    </submittedName>
</protein>
<name>A0ABS8DDT3_9FIRM</name>
<proteinExistence type="predicted"/>
<feature type="domain" description="N-acetyltransferase" evidence="1">
    <location>
        <begin position="16"/>
        <end position="165"/>
    </location>
</feature>
<evidence type="ECO:0000313" key="2">
    <source>
        <dbReference type="EMBL" id="MCB7386576.1"/>
    </source>
</evidence>
<evidence type="ECO:0000259" key="1">
    <source>
        <dbReference type="PROSITE" id="PS51186"/>
    </source>
</evidence>